<organism evidence="2 3">
    <name type="scientific">Clitoria ternatea</name>
    <name type="common">Butterfly pea</name>
    <dbReference type="NCBI Taxonomy" id="43366"/>
    <lineage>
        <taxon>Eukaryota</taxon>
        <taxon>Viridiplantae</taxon>
        <taxon>Streptophyta</taxon>
        <taxon>Embryophyta</taxon>
        <taxon>Tracheophyta</taxon>
        <taxon>Spermatophyta</taxon>
        <taxon>Magnoliopsida</taxon>
        <taxon>eudicotyledons</taxon>
        <taxon>Gunneridae</taxon>
        <taxon>Pentapetalae</taxon>
        <taxon>rosids</taxon>
        <taxon>fabids</taxon>
        <taxon>Fabales</taxon>
        <taxon>Fabaceae</taxon>
        <taxon>Papilionoideae</taxon>
        <taxon>50 kb inversion clade</taxon>
        <taxon>NPAAA clade</taxon>
        <taxon>indigoferoid/millettioid clade</taxon>
        <taxon>Phaseoleae</taxon>
        <taxon>Clitoria</taxon>
    </lineage>
</organism>
<dbReference type="EMBL" id="JAYKXN010000008">
    <property type="protein sequence ID" value="KAK7263103.1"/>
    <property type="molecule type" value="Genomic_DNA"/>
</dbReference>
<proteinExistence type="predicted"/>
<reference evidence="2 3" key="1">
    <citation type="submission" date="2024-01" db="EMBL/GenBank/DDBJ databases">
        <title>The genomes of 5 underutilized Papilionoideae crops provide insights into root nodulation and disease resistance.</title>
        <authorList>
            <person name="Yuan L."/>
        </authorList>
    </citation>
    <scope>NUCLEOTIDE SEQUENCE [LARGE SCALE GENOMIC DNA]</scope>
    <source>
        <strain evidence="2">LY-2023</strain>
        <tissue evidence="2">Leaf</tissue>
    </source>
</reference>
<gene>
    <name evidence="2" type="ORF">RJT34_30687</name>
</gene>
<keyword evidence="1" id="KW-0732">Signal</keyword>
<evidence type="ECO:0000313" key="2">
    <source>
        <dbReference type="EMBL" id="KAK7263103.1"/>
    </source>
</evidence>
<feature type="signal peptide" evidence="1">
    <location>
        <begin position="1"/>
        <end position="20"/>
    </location>
</feature>
<comment type="caution">
    <text evidence="2">The sequence shown here is derived from an EMBL/GenBank/DDBJ whole genome shotgun (WGS) entry which is preliminary data.</text>
</comment>
<evidence type="ECO:0008006" key="4">
    <source>
        <dbReference type="Google" id="ProtNLM"/>
    </source>
</evidence>
<feature type="chain" id="PRO_5042895782" description="Secreted protein" evidence="1">
    <location>
        <begin position="21"/>
        <end position="77"/>
    </location>
</feature>
<accession>A0AAN9F0Q5</accession>
<name>A0AAN9F0Q5_CLITE</name>
<dbReference type="AlphaFoldDB" id="A0AAN9F0Q5"/>
<evidence type="ECO:0000256" key="1">
    <source>
        <dbReference type="SAM" id="SignalP"/>
    </source>
</evidence>
<evidence type="ECO:0000313" key="3">
    <source>
        <dbReference type="Proteomes" id="UP001359559"/>
    </source>
</evidence>
<sequence length="77" mass="8502">MAKFWTASLLFLCPITMSLRAKIQGATQFNQGCSVHTSSAWCNKLHGCIQKSIPVSQAILISDLARNRLTGEIPRQI</sequence>
<keyword evidence="3" id="KW-1185">Reference proteome</keyword>
<dbReference type="Proteomes" id="UP001359559">
    <property type="component" value="Unassembled WGS sequence"/>
</dbReference>
<protein>
    <recommendedName>
        <fullName evidence="4">Secreted protein</fullName>
    </recommendedName>
</protein>